<gene>
    <name evidence="2" type="ORF">J2Z70_002650</name>
</gene>
<dbReference type="EMBL" id="JAGGLV010000007">
    <property type="protein sequence ID" value="MBP2112496.1"/>
    <property type="molecule type" value="Genomic_DNA"/>
</dbReference>
<dbReference type="InterPro" id="IPR042095">
    <property type="entry name" value="SUMF_sf"/>
</dbReference>
<accession>A0ABS4NR15</accession>
<dbReference type="Pfam" id="PF03781">
    <property type="entry name" value="FGE-sulfatase"/>
    <property type="match status" value="1"/>
</dbReference>
<feature type="domain" description="Sulfatase-modifying factor enzyme-like" evidence="1">
    <location>
        <begin position="57"/>
        <end position="201"/>
    </location>
</feature>
<sequence length="299" mass="33985">MEAWKRAAWGQLTVDEKRHAMQGVLKQLPAGFKWLRLERFERYGQSIETGVFVYEGSEYVYVPGDTVTLGRSEVHMYAEMSPVREAVIGPLLVQRQPASAGWYECPLDRLGPEEDEDVLEAIEEFRQGPHTSYEYSQYFRLERDGEQIVVFLFDDSESFEEWCESELPEGFTLPTEDEWEYLYGAGARTLFPWGDEIDETMRLRHVPGSSVANAEDPYPLELPNAFGLCFPGDPYKKELVLTPDGITGKGGDGGCNLHGGHGVALGYLPTATAFRDPYESELTWEDLLDCLVYRRVVRL</sequence>
<dbReference type="Proteomes" id="UP000773462">
    <property type="component" value="Unassembled WGS sequence"/>
</dbReference>
<evidence type="ECO:0000313" key="3">
    <source>
        <dbReference type="Proteomes" id="UP000773462"/>
    </source>
</evidence>
<proteinExistence type="predicted"/>
<reference evidence="2 3" key="1">
    <citation type="submission" date="2021-03" db="EMBL/GenBank/DDBJ databases">
        <title>Genomic Encyclopedia of Type Strains, Phase IV (KMG-IV): sequencing the most valuable type-strain genomes for metagenomic binning, comparative biology and taxonomic classification.</title>
        <authorList>
            <person name="Goeker M."/>
        </authorList>
    </citation>
    <scope>NUCLEOTIDE SEQUENCE [LARGE SCALE GENOMIC DNA]</scope>
    <source>
        <strain evidence="2 3">DSM 101953</strain>
    </source>
</reference>
<organism evidence="2 3">
    <name type="scientific">Paenibacillus silagei</name>
    <dbReference type="NCBI Taxonomy" id="1670801"/>
    <lineage>
        <taxon>Bacteria</taxon>
        <taxon>Bacillati</taxon>
        <taxon>Bacillota</taxon>
        <taxon>Bacilli</taxon>
        <taxon>Bacillales</taxon>
        <taxon>Paenibacillaceae</taxon>
        <taxon>Paenibacillus</taxon>
    </lineage>
</organism>
<dbReference type="InterPro" id="IPR016187">
    <property type="entry name" value="CTDL_fold"/>
</dbReference>
<protein>
    <submittedName>
        <fullName evidence="2">Catechol 2,3-dioxygenase-like lactoylglutathione lyase family enzyme</fullName>
    </submittedName>
</protein>
<dbReference type="InterPro" id="IPR005532">
    <property type="entry name" value="SUMF_dom"/>
</dbReference>
<comment type="caution">
    <text evidence="2">The sequence shown here is derived from an EMBL/GenBank/DDBJ whole genome shotgun (WGS) entry which is preliminary data.</text>
</comment>
<evidence type="ECO:0000259" key="1">
    <source>
        <dbReference type="Pfam" id="PF03781"/>
    </source>
</evidence>
<evidence type="ECO:0000313" key="2">
    <source>
        <dbReference type="EMBL" id="MBP2112496.1"/>
    </source>
</evidence>
<keyword evidence="3" id="KW-1185">Reference proteome</keyword>
<dbReference type="Gene3D" id="3.90.1580.10">
    <property type="entry name" value="paralog of FGE (formylglycine-generating enzyme)"/>
    <property type="match status" value="1"/>
</dbReference>
<dbReference type="RefSeq" id="WP_209873446.1">
    <property type="nucleotide sequence ID" value="NZ_JAGGLV010000007.1"/>
</dbReference>
<name>A0ABS4NR15_9BACL</name>
<dbReference type="SUPFAM" id="SSF56436">
    <property type="entry name" value="C-type lectin-like"/>
    <property type="match status" value="1"/>
</dbReference>